<evidence type="ECO:0000313" key="7">
    <source>
        <dbReference type="EMBL" id="SIT12135.1"/>
    </source>
</evidence>
<dbReference type="InterPro" id="IPR029035">
    <property type="entry name" value="DHS-like_NAD/FAD-binding_dom"/>
</dbReference>
<dbReference type="EMBL" id="FTOA01000007">
    <property type="protein sequence ID" value="SIT12135.1"/>
    <property type="molecule type" value="Genomic_DNA"/>
</dbReference>
<dbReference type="PROSITE" id="PS00187">
    <property type="entry name" value="TPP_ENZYMES"/>
    <property type="match status" value="1"/>
</dbReference>
<dbReference type="GO" id="GO:0030976">
    <property type="term" value="F:thiamine pyrophosphate binding"/>
    <property type="evidence" value="ECO:0007669"/>
    <property type="project" value="InterPro"/>
</dbReference>
<dbReference type="CDD" id="cd07035">
    <property type="entry name" value="TPP_PYR_POX_like"/>
    <property type="match status" value="1"/>
</dbReference>
<dbReference type="FunFam" id="3.40.50.970:FF:000007">
    <property type="entry name" value="Acetolactate synthase"/>
    <property type="match status" value="1"/>
</dbReference>
<organism evidence="7 8">
    <name type="scientific">Insolitispirillum peregrinum</name>
    <dbReference type="NCBI Taxonomy" id="80876"/>
    <lineage>
        <taxon>Bacteria</taxon>
        <taxon>Pseudomonadati</taxon>
        <taxon>Pseudomonadota</taxon>
        <taxon>Alphaproteobacteria</taxon>
        <taxon>Rhodospirillales</taxon>
        <taxon>Novispirillaceae</taxon>
        <taxon>Insolitispirillum</taxon>
    </lineage>
</organism>
<dbReference type="NCBIfam" id="NF006052">
    <property type="entry name" value="PRK08199.1"/>
    <property type="match status" value="1"/>
</dbReference>
<dbReference type="RefSeq" id="WP_076401716.1">
    <property type="nucleotide sequence ID" value="NZ_FTOA01000007.1"/>
</dbReference>
<evidence type="ECO:0000259" key="6">
    <source>
        <dbReference type="Pfam" id="PF02776"/>
    </source>
</evidence>
<proteinExistence type="inferred from homology"/>
<comment type="similarity">
    <text evidence="1 3">Belongs to the TPP enzyme family.</text>
</comment>
<evidence type="ECO:0000259" key="5">
    <source>
        <dbReference type="Pfam" id="PF02775"/>
    </source>
</evidence>
<dbReference type="InterPro" id="IPR012000">
    <property type="entry name" value="Thiamin_PyroP_enz_cen_dom"/>
</dbReference>
<dbReference type="STRING" id="80876.SAMN05421779_107118"/>
<dbReference type="GO" id="GO:0003984">
    <property type="term" value="F:acetolactate synthase activity"/>
    <property type="evidence" value="ECO:0007669"/>
    <property type="project" value="TreeGrafter"/>
</dbReference>
<dbReference type="SUPFAM" id="SSF52518">
    <property type="entry name" value="Thiamin diphosphate-binding fold (THDP-binding)"/>
    <property type="match status" value="2"/>
</dbReference>
<dbReference type="InterPro" id="IPR045229">
    <property type="entry name" value="TPP_enz"/>
</dbReference>
<dbReference type="PANTHER" id="PTHR18968">
    <property type="entry name" value="THIAMINE PYROPHOSPHATE ENZYMES"/>
    <property type="match status" value="1"/>
</dbReference>
<dbReference type="PANTHER" id="PTHR18968:SF120">
    <property type="entry name" value="ACETOLACTATE SYNTHASE LARGE SUBUNIT"/>
    <property type="match status" value="1"/>
</dbReference>
<dbReference type="AlphaFoldDB" id="A0A1N7PND1"/>
<dbReference type="Pfam" id="PF00205">
    <property type="entry name" value="TPP_enzyme_M"/>
    <property type="match status" value="1"/>
</dbReference>
<dbReference type="InterPro" id="IPR029061">
    <property type="entry name" value="THDP-binding"/>
</dbReference>
<dbReference type="GO" id="GO:0009097">
    <property type="term" value="P:isoleucine biosynthetic process"/>
    <property type="evidence" value="ECO:0007669"/>
    <property type="project" value="TreeGrafter"/>
</dbReference>
<name>A0A1N7PND1_9PROT</name>
<evidence type="ECO:0000313" key="8">
    <source>
        <dbReference type="Proteomes" id="UP000185678"/>
    </source>
</evidence>
<dbReference type="GO" id="GO:0009099">
    <property type="term" value="P:L-valine biosynthetic process"/>
    <property type="evidence" value="ECO:0007669"/>
    <property type="project" value="TreeGrafter"/>
</dbReference>
<evidence type="ECO:0000256" key="3">
    <source>
        <dbReference type="RuleBase" id="RU362132"/>
    </source>
</evidence>
<evidence type="ECO:0000256" key="1">
    <source>
        <dbReference type="ARBA" id="ARBA00007812"/>
    </source>
</evidence>
<reference evidence="7 8" key="1">
    <citation type="submission" date="2017-01" db="EMBL/GenBank/DDBJ databases">
        <authorList>
            <person name="Mah S.A."/>
            <person name="Swanson W.J."/>
            <person name="Moy G.W."/>
            <person name="Vacquier V.D."/>
        </authorList>
    </citation>
    <scope>NUCLEOTIDE SEQUENCE [LARGE SCALE GENOMIC DNA]</scope>
    <source>
        <strain evidence="7 8">DSM 11589</strain>
    </source>
</reference>
<sequence>MSTPTATPRTAAQVLVDGLIANGVDTVFGVPGESYLSVLDALHDTDIQFVNCRQEGGASMMAAAHGRLTGQPGICMVTRGPGATNASSGVHVAFQDSLPMILFIGQVARDQADREAFQEIDYRRMYGQMAKWVAQIDDPSRVAEYVSRAFHTAISGRPGPVVLALPEDMLREAVKAIALPKARPARSAPTPDALAELGERLSRAERPFLLIGGSGWTAEACDHIRQFAEANSLPVGVSFRCQDLFDNEHPHYAGHVGIGIDPVLGETLTSSDLLLVVGARLGEMTTSSYELLVPPALPQTLIHIHADPEELGSVYQPDLPIAADMVSAAAALAGLGSVRRGTDPRVAAAHDRFLAFTTPAGSTAALDMAAVVRHVRDNIPADTVICNGAGNYAIWVHRYFRYRQLGTQLAPTNGAMGFGPPAAVAAAITQPEKLSIAFSGDGCLMMTVQELATAVQYGAKMIEIVVNNGIYGTIRMHQERRYPGRVSGTTMGQTTDFAALARAFGGHGEVVERTEDFPAAFARALACDGLALIELRVDPDILSPSATVSGLRKAAGQA</sequence>
<dbReference type="InterPro" id="IPR012001">
    <property type="entry name" value="Thiamin_PyroP_enz_TPP-bd_dom"/>
</dbReference>
<dbReference type="OrthoDB" id="4494979at2"/>
<keyword evidence="8" id="KW-1185">Reference proteome</keyword>
<feature type="domain" description="Thiamine pyrophosphate enzyme TPP-binding" evidence="5">
    <location>
        <begin position="388"/>
        <end position="534"/>
    </location>
</feature>
<dbReference type="Pfam" id="PF02775">
    <property type="entry name" value="TPP_enzyme_C"/>
    <property type="match status" value="1"/>
</dbReference>
<gene>
    <name evidence="7" type="ORF">SAMN05421779_107118</name>
</gene>
<evidence type="ECO:0000259" key="4">
    <source>
        <dbReference type="Pfam" id="PF00205"/>
    </source>
</evidence>
<dbReference type="InterPro" id="IPR000399">
    <property type="entry name" value="TPP-bd_CS"/>
</dbReference>
<dbReference type="Pfam" id="PF02776">
    <property type="entry name" value="TPP_enzyme_N"/>
    <property type="match status" value="1"/>
</dbReference>
<evidence type="ECO:0000256" key="2">
    <source>
        <dbReference type="ARBA" id="ARBA00023052"/>
    </source>
</evidence>
<dbReference type="SUPFAM" id="SSF52467">
    <property type="entry name" value="DHS-like NAD/FAD-binding domain"/>
    <property type="match status" value="1"/>
</dbReference>
<feature type="domain" description="Thiamine pyrophosphate enzyme central" evidence="4">
    <location>
        <begin position="195"/>
        <end position="332"/>
    </location>
</feature>
<dbReference type="GO" id="GO:0050660">
    <property type="term" value="F:flavin adenine dinucleotide binding"/>
    <property type="evidence" value="ECO:0007669"/>
    <property type="project" value="TreeGrafter"/>
</dbReference>
<dbReference type="GO" id="GO:0005948">
    <property type="term" value="C:acetolactate synthase complex"/>
    <property type="evidence" value="ECO:0007669"/>
    <property type="project" value="TreeGrafter"/>
</dbReference>
<dbReference type="CDD" id="cd00568">
    <property type="entry name" value="TPP_enzymes"/>
    <property type="match status" value="1"/>
</dbReference>
<keyword evidence="2 3" id="KW-0786">Thiamine pyrophosphate</keyword>
<feature type="domain" description="Thiamine pyrophosphate enzyme N-terminal TPP-binding" evidence="6">
    <location>
        <begin position="10"/>
        <end position="122"/>
    </location>
</feature>
<dbReference type="Gene3D" id="3.40.50.1220">
    <property type="entry name" value="TPP-binding domain"/>
    <property type="match status" value="1"/>
</dbReference>
<dbReference type="Gene3D" id="3.40.50.970">
    <property type="match status" value="2"/>
</dbReference>
<protein>
    <submittedName>
        <fullName evidence="7">Acetolactate synthase, large subunit</fullName>
    </submittedName>
</protein>
<dbReference type="InterPro" id="IPR011766">
    <property type="entry name" value="TPP_enzyme_TPP-bd"/>
</dbReference>
<dbReference type="GO" id="GO:0000287">
    <property type="term" value="F:magnesium ion binding"/>
    <property type="evidence" value="ECO:0007669"/>
    <property type="project" value="InterPro"/>
</dbReference>
<accession>A0A1N7PND1</accession>
<dbReference type="Proteomes" id="UP000185678">
    <property type="component" value="Unassembled WGS sequence"/>
</dbReference>